<keyword evidence="2" id="KW-0479">Metal-binding</keyword>
<dbReference type="PROSITE" id="PS01066">
    <property type="entry name" value="UPP_SYNTHASE"/>
    <property type="match status" value="1"/>
</dbReference>
<comment type="function">
    <text evidence="2">Catalyzes the condensation of isopentenyl diphosphate (IPP) with allylic pyrophosphates generating different type of terpenoids.</text>
</comment>
<feature type="binding site" evidence="2">
    <location>
        <position position="190"/>
    </location>
    <ligand>
        <name>Mg(2+)</name>
        <dbReference type="ChEBI" id="CHEBI:18420"/>
    </ligand>
</feature>
<dbReference type="InterPro" id="IPR036424">
    <property type="entry name" value="UPP_synth-like_sf"/>
</dbReference>
<keyword evidence="1 2" id="KW-0808">Transferase</keyword>
<dbReference type="GO" id="GO:0008834">
    <property type="term" value="F:ditrans,polycis-undecaprenyl-diphosphate synthase [(2E,6E)-farnesyl-diphosphate specific] activity"/>
    <property type="evidence" value="ECO:0007669"/>
    <property type="project" value="TreeGrafter"/>
</dbReference>
<feature type="binding site" evidence="2">
    <location>
        <position position="61"/>
    </location>
    <ligand>
        <name>substrate</name>
    </ligand>
</feature>
<comment type="cofactor">
    <cofactor evidence="2">
        <name>Mg(2+)</name>
        <dbReference type="ChEBI" id="CHEBI:18420"/>
    </cofactor>
    <text evidence="2">Binds 2 magnesium ions per subunit.</text>
</comment>
<gene>
    <name evidence="3" type="primary">ispU</name>
    <name evidence="3" type="ORF">CCV52592_1265</name>
</gene>
<dbReference type="PANTHER" id="PTHR10291:SF0">
    <property type="entry name" value="DEHYDRODOLICHYL DIPHOSPHATE SYNTHASE 2"/>
    <property type="match status" value="1"/>
</dbReference>
<dbReference type="NCBIfam" id="TIGR00055">
    <property type="entry name" value="uppS"/>
    <property type="match status" value="1"/>
</dbReference>
<accession>A0A0M5MK14</accession>
<feature type="binding site" evidence="2">
    <location>
        <position position="29"/>
    </location>
    <ligand>
        <name>substrate</name>
    </ligand>
</feature>
<dbReference type="PANTHER" id="PTHR10291">
    <property type="entry name" value="DEHYDRODOLICHYL DIPHOSPHATE SYNTHASE FAMILY MEMBER"/>
    <property type="match status" value="1"/>
</dbReference>
<dbReference type="Gene3D" id="3.40.1180.10">
    <property type="entry name" value="Decaprenyl diphosphate synthase-like"/>
    <property type="match status" value="1"/>
</dbReference>
<comment type="similarity">
    <text evidence="2">Belongs to the UPP synthase family.</text>
</comment>
<dbReference type="RefSeq" id="WP_041743263.1">
    <property type="nucleotide sequence ID" value="NC_009715.2"/>
</dbReference>
<organism evidence="3 4">
    <name type="scientific">Campylobacter curvus (strain 525.92)</name>
    <dbReference type="NCBI Taxonomy" id="360105"/>
    <lineage>
        <taxon>Bacteria</taxon>
        <taxon>Pseudomonadati</taxon>
        <taxon>Campylobacterota</taxon>
        <taxon>Epsilonproteobacteria</taxon>
        <taxon>Campylobacterales</taxon>
        <taxon>Campylobacteraceae</taxon>
        <taxon>Campylobacter</taxon>
    </lineage>
</organism>
<keyword evidence="4" id="KW-1185">Reference proteome</keyword>
<feature type="binding site" evidence="2">
    <location>
        <position position="63"/>
    </location>
    <ligand>
        <name>substrate</name>
    </ligand>
</feature>
<name>A0A0M5MK14_CAMC5</name>
<dbReference type="InterPro" id="IPR001441">
    <property type="entry name" value="UPP_synth-like"/>
</dbReference>
<dbReference type="OrthoDB" id="4191603at2"/>
<sequence length="223" mass="25515">MNELKHLGIIMDGNGRWAKRRGFLRTKGHEVGASVVEAMCEFCIDEGVTILSLYAFSTENWKRPQKEVEFLMDLLKKFLVSKRENFLNNGIKFTTIGDMEPFSRELKAEISLLKELTKGNKKLKLNLAINYGAHDELVRAFKALAKSGELINEASISAKLDESEDIDLLIRTGGEQRLSNFMLWQASYAELAFTKTLWPEFSKKELEAIVKDYRQKNRRFGGV</sequence>
<feature type="binding site" evidence="2">
    <location>
        <position position="12"/>
    </location>
    <ligand>
        <name>Mg(2+)</name>
        <dbReference type="ChEBI" id="CHEBI:18420"/>
    </ligand>
</feature>
<reference evidence="3" key="1">
    <citation type="submission" date="2016-07" db="EMBL/GenBank/DDBJ databases">
        <title>Comparative genomics of the Campylobacter concisus group.</title>
        <authorList>
            <person name="Miller W.G."/>
            <person name="Yee E."/>
            <person name="Chapman M.H."/>
            <person name="Huynh S."/>
            <person name="Bono J.L."/>
            <person name="On S.L.W."/>
            <person name="StLeger J."/>
            <person name="Foster G."/>
            <person name="Parker C.T."/>
        </authorList>
    </citation>
    <scope>NUCLEOTIDE SEQUENCE</scope>
    <source>
        <strain evidence="3">525.92</strain>
    </source>
</reference>
<evidence type="ECO:0000256" key="1">
    <source>
        <dbReference type="ARBA" id="ARBA00022679"/>
    </source>
</evidence>
<dbReference type="InterPro" id="IPR018520">
    <property type="entry name" value="UPP_synth-like_CS"/>
</dbReference>
<dbReference type="Proteomes" id="UP000006380">
    <property type="component" value="Chromosome"/>
</dbReference>
<dbReference type="Pfam" id="PF01255">
    <property type="entry name" value="Prenyltransf"/>
    <property type="match status" value="1"/>
</dbReference>
<keyword evidence="2" id="KW-0460">Magnesium</keyword>
<feature type="binding site" evidence="2">
    <location>
        <begin position="177"/>
        <end position="179"/>
    </location>
    <ligand>
        <name>substrate</name>
    </ligand>
</feature>
<dbReference type="CDD" id="cd00475">
    <property type="entry name" value="Cis_IPPS"/>
    <property type="match status" value="1"/>
</dbReference>
<proteinExistence type="inferred from homology"/>
<comment type="subunit">
    <text evidence="2">Homodimer.</text>
</comment>
<dbReference type="GO" id="GO:0000287">
    <property type="term" value="F:magnesium ion binding"/>
    <property type="evidence" value="ECO:0007669"/>
    <property type="project" value="UniProtKB-UniRule"/>
</dbReference>
<feature type="active site" evidence="2">
    <location>
        <position position="12"/>
    </location>
</feature>
<feature type="binding site" evidence="2">
    <location>
        <position position="17"/>
    </location>
    <ligand>
        <name>substrate</name>
    </ligand>
</feature>
<dbReference type="STRING" id="360105.CCV52592_1265"/>
<dbReference type="KEGG" id="ccv:CCV52592_1265"/>
<evidence type="ECO:0000313" key="3">
    <source>
        <dbReference type="EMBL" id="ALF45113.1"/>
    </source>
</evidence>
<feature type="binding site" evidence="2">
    <location>
        <position position="171"/>
    </location>
    <ligand>
        <name>substrate</name>
    </ligand>
</feature>
<feature type="binding site" evidence="2">
    <location>
        <begin position="57"/>
        <end position="59"/>
    </location>
    <ligand>
        <name>substrate</name>
    </ligand>
</feature>
<evidence type="ECO:0000256" key="2">
    <source>
        <dbReference type="HAMAP-Rule" id="MF_01139"/>
    </source>
</evidence>
<evidence type="ECO:0000313" key="4">
    <source>
        <dbReference type="Proteomes" id="UP000006380"/>
    </source>
</evidence>
<dbReference type="SUPFAM" id="SSF64005">
    <property type="entry name" value="Undecaprenyl diphosphate synthase"/>
    <property type="match status" value="1"/>
</dbReference>
<feature type="binding site" evidence="2">
    <location>
        <position position="25"/>
    </location>
    <ligand>
        <name>substrate</name>
    </ligand>
</feature>
<dbReference type="EMBL" id="CP000767">
    <property type="protein sequence ID" value="ALF45113.1"/>
    <property type="molecule type" value="Genomic_DNA"/>
</dbReference>
<dbReference type="GO" id="GO:0016094">
    <property type="term" value="P:polyprenol biosynthetic process"/>
    <property type="evidence" value="ECO:0007669"/>
    <property type="project" value="TreeGrafter"/>
</dbReference>
<protein>
    <recommendedName>
        <fullName evidence="2">Isoprenyl transferase</fullName>
        <ecNumber evidence="2">2.5.1.-</ecNumber>
    </recommendedName>
</protein>
<feature type="binding site" evidence="2">
    <location>
        <begin position="13"/>
        <end position="16"/>
    </location>
    <ligand>
        <name>substrate</name>
    </ligand>
</feature>
<feature type="active site" description="Proton acceptor" evidence="2">
    <location>
        <position position="60"/>
    </location>
</feature>
<dbReference type="AlphaFoldDB" id="A0A0M5MK14"/>
<dbReference type="HAMAP" id="MF_01139">
    <property type="entry name" value="ISPT"/>
    <property type="match status" value="1"/>
</dbReference>
<dbReference type="EC" id="2.5.1.-" evidence="2"/>
<dbReference type="GO" id="GO:0005829">
    <property type="term" value="C:cytosol"/>
    <property type="evidence" value="ECO:0007669"/>
    <property type="project" value="TreeGrafter"/>
</dbReference>